<keyword evidence="4" id="KW-1185">Reference proteome</keyword>
<dbReference type="InterPro" id="IPR036812">
    <property type="entry name" value="NAD(P)_OxRdtase_dom_sf"/>
</dbReference>
<dbReference type="Proteomes" id="UP001589568">
    <property type="component" value="Unassembled WGS sequence"/>
</dbReference>
<dbReference type="Gene3D" id="3.20.20.100">
    <property type="entry name" value="NADP-dependent oxidoreductase domain"/>
    <property type="match status" value="1"/>
</dbReference>
<dbReference type="EMBL" id="JBHMCF010000008">
    <property type="protein sequence ID" value="MFB9469416.1"/>
    <property type="molecule type" value="Genomic_DNA"/>
</dbReference>
<comment type="caution">
    <text evidence="3">The sequence shown here is derived from an EMBL/GenBank/DDBJ whole genome shotgun (WGS) entry which is preliminary data.</text>
</comment>
<evidence type="ECO:0000256" key="1">
    <source>
        <dbReference type="ARBA" id="ARBA00023002"/>
    </source>
</evidence>
<dbReference type="Pfam" id="PF00248">
    <property type="entry name" value="Aldo_ket_red"/>
    <property type="match status" value="2"/>
</dbReference>
<gene>
    <name evidence="3" type="ORF">ACFFR3_07850</name>
</gene>
<feature type="domain" description="NADP-dependent oxidoreductase" evidence="2">
    <location>
        <begin position="215"/>
        <end position="273"/>
    </location>
</feature>
<protein>
    <submittedName>
        <fullName evidence="3">Aldo/keto reductase</fullName>
    </submittedName>
</protein>
<feature type="domain" description="NADP-dependent oxidoreductase" evidence="2">
    <location>
        <begin position="3"/>
        <end position="209"/>
    </location>
</feature>
<keyword evidence="1" id="KW-0560">Oxidoreductase</keyword>
<organism evidence="3 4">
    <name type="scientific">Nonomuraea salmonea</name>
    <dbReference type="NCBI Taxonomy" id="46181"/>
    <lineage>
        <taxon>Bacteria</taxon>
        <taxon>Bacillati</taxon>
        <taxon>Actinomycetota</taxon>
        <taxon>Actinomycetes</taxon>
        <taxon>Streptosporangiales</taxon>
        <taxon>Streptosporangiaceae</taxon>
        <taxon>Nonomuraea</taxon>
    </lineage>
</organism>
<dbReference type="CDD" id="cd19088">
    <property type="entry name" value="AKR_AKR13B1"/>
    <property type="match status" value="1"/>
</dbReference>
<name>A0ABV5NGN4_9ACTN</name>
<reference evidence="3 4" key="1">
    <citation type="submission" date="2024-09" db="EMBL/GenBank/DDBJ databases">
        <authorList>
            <person name="Sun Q."/>
            <person name="Mori K."/>
        </authorList>
    </citation>
    <scope>NUCLEOTIDE SEQUENCE [LARGE SCALE GENOMIC DNA]</scope>
    <source>
        <strain evidence="3 4">JCM 3324</strain>
    </source>
</reference>
<accession>A0ABV5NGN4</accession>
<dbReference type="PANTHER" id="PTHR43625">
    <property type="entry name" value="AFLATOXIN B1 ALDEHYDE REDUCTASE"/>
    <property type="match status" value="1"/>
</dbReference>
<dbReference type="InterPro" id="IPR023210">
    <property type="entry name" value="NADP_OxRdtase_dom"/>
</dbReference>
<proteinExistence type="predicted"/>
<evidence type="ECO:0000313" key="4">
    <source>
        <dbReference type="Proteomes" id="UP001589568"/>
    </source>
</evidence>
<dbReference type="SUPFAM" id="SSF51430">
    <property type="entry name" value="NAD(P)-linked oxidoreductase"/>
    <property type="match status" value="1"/>
</dbReference>
<evidence type="ECO:0000259" key="2">
    <source>
        <dbReference type="Pfam" id="PF00248"/>
    </source>
</evidence>
<dbReference type="InterPro" id="IPR050791">
    <property type="entry name" value="Aldo-Keto_reductase"/>
</dbReference>
<dbReference type="PANTHER" id="PTHR43625:SF40">
    <property type="entry name" value="ALDO-KETO REDUCTASE YAKC [NADP(+)]"/>
    <property type="match status" value="1"/>
</dbReference>
<evidence type="ECO:0000313" key="3">
    <source>
        <dbReference type="EMBL" id="MFB9469416.1"/>
    </source>
</evidence>
<dbReference type="RefSeq" id="WP_345407124.1">
    <property type="nucleotide sequence ID" value="NZ_BAAAXS010000001.1"/>
</dbReference>
<sequence>MNRIGYGAMQLAGPNVWGPPQDPEAARRVLRLAVELGVTFFDTANAYGPRVVNQLIGEALRPFPDGVIVGNKVGAGRGPDGSWIITDHPDTVRAQVHEALADMGTETSELTYLRLPGDLPGTHTDVPLEESLGVLVELREQGLIRRIGLSGASPELLARAQEMTPIAAVQNRFNLLDRSGVQVLEACEKRGVMFVPYFPLASGRLAGYAEPAGPAQRLGVTPAQVALAWLLRRSPAMVVIPGTANPAHLRANVAAAGIAADLTDDEVARLTGLVDESQATLGQPHQSTLDALTAAAERHAGDVR</sequence>